<sequence length="241" mass="27205">KVMGSISHSIAILCTIFRLVYRSWTRHFWWEDAWAVFALIADGKYFKNLIVALFSNPTTYPTWILAVSFTSVMWAARMSIVFSIIRITNQSGCGIHQRITYIIAGSFACMWAGLVAQKINICLFHACQMAGSIALSQLVTDVIADTFLVVAPLHLWKDLRFPRHRKILVMSAFSATILITVITIPQSIILFKIPRETPLLLAHVKAALSLIICNLLVIVTFVYRVCWKETFDLDQALTSHG</sequence>
<feature type="non-terminal residue" evidence="2">
    <location>
        <position position="241"/>
    </location>
</feature>
<reference evidence="2 3" key="1">
    <citation type="submission" date="2014-04" db="EMBL/GenBank/DDBJ databases">
        <authorList>
            <consortium name="DOE Joint Genome Institute"/>
            <person name="Kuo A."/>
            <person name="Ruytinx J."/>
            <person name="Rineau F."/>
            <person name="Colpaert J."/>
            <person name="Kohler A."/>
            <person name="Nagy L.G."/>
            <person name="Floudas D."/>
            <person name="Copeland A."/>
            <person name="Barry K.W."/>
            <person name="Cichocki N."/>
            <person name="Veneault-Fourrey C."/>
            <person name="LaButti K."/>
            <person name="Lindquist E.A."/>
            <person name="Lipzen A."/>
            <person name="Lundell T."/>
            <person name="Morin E."/>
            <person name="Murat C."/>
            <person name="Sun H."/>
            <person name="Tunlid A."/>
            <person name="Henrissat B."/>
            <person name="Grigoriev I.V."/>
            <person name="Hibbett D.S."/>
            <person name="Martin F."/>
            <person name="Nordberg H.P."/>
            <person name="Cantor M.N."/>
            <person name="Hua S.X."/>
        </authorList>
    </citation>
    <scope>NUCLEOTIDE SEQUENCE [LARGE SCALE GENOMIC DNA]</scope>
    <source>
        <strain evidence="2 3">UH-Slu-Lm8-n1</strain>
    </source>
</reference>
<keyword evidence="3" id="KW-1185">Reference proteome</keyword>
<dbReference type="EMBL" id="KN835298">
    <property type="protein sequence ID" value="KIK40569.1"/>
    <property type="molecule type" value="Genomic_DNA"/>
</dbReference>
<dbReference type="AlphaFoldDB" id="A0A0D0ARB6"/>
<dbReference type="HOGENOM" id="CLU_052841_2_2_1"/>
<keyword evidence="1" id="KW-1133">Transmembrane helix</keyword>
<evidence type="ECO:0000313" key="3">
    <source>
        <dbReference type="Proteomes" id="UP000054485"/>
    </source>
</evidence>
<dbReference type="PANTHER" id="PTHR33048">
    <property type="entry name" value="PTH11-LIKE INTEGRAL MEMBRANE PROTEIN (AFU_ORTHOLOGUE AFUA_5G11245)"/>
    <property type="match status" value="1"/>
</dbReference>
<dbReference type="Proteomes" id="UP000054485">
    <property type="component" value="Unassembled WGS sequence"/>
</dbReference>
<proteinExistence type="predicted"/>
<feature type="transmembrane region" description="Helical" evidence="1">
    <location>
        <begin position="200"/>
        <end position="223"/>
    </location>
</feature>
<organism evidence="2 3">
    <name type="scientific">Suillus luteus UH-Slu-Lm8-n1</name>
    <dbReference type="NCBI Taxonomy" id="930992"/>
    <lineage>
        <taxon>Eukaryota</taxon>
        <taxon>Fungi</taxon>
        <taxon>Dikarya</taxon>
        <taxon>Basidiomycota</taxon>
        <taxon>Agaricomycotina</taxon>
        <taxon>Agaricomycetes</taxon>
        <taxon>Agaricomycetidae</taxon>
        <taxon>Boletales</taxon>
        <taxon>Suillineae</taxon>
        <taxon>Suillaceae</taxon>
        <taxon>Suillus</taxon>
    </lineage>
</organism>
<feature type="transmembrane region" description="Helical" evidence="1">
    <location>
        <begin position="33"/>
        <end position="54"/>
    </location>
</feature>
<accession>A0A0D0ARB6</accession>
<feature type="transmembrane region" description="Helical" evidence="1">
    <location>
        <begin position="167"/>
        <end position="188"/>
    </location>
</feature>
<dbReference type="InParanoid" id="A0A0D0ARB6"/>
<keyword evidence="1" id="KW-0472">Membrane</keyword>
<feature type="transmembrane region" description="Helical" evidence="1">
    <location>
        <begin position="6"/>
        <end position="21"/>
    </location>
</feature>
<gene>
    <name evidence="2" type="ORF">CY34DRAFT_49391</name>
</gene>
<name>A0A0D0ARB6_9AGAM</name>
<evidence type="ECO:0000256" key="1">
    <source>
        <dbReference type="SAM" id="Phobius"/>
    </source>
</evidence>
<feature type="non-terminal residue" evidence="2">
    <location>
        <position position="1"/>
    </location>
</feature>
<dbReference type="PANTHER" id="PTHR33048:SF47">
    <property type="entry name" value="INTEGRAL MEMBRANE PROTEIN-RELATED"/>
    <property type="match status" value="1"/>
</dbReference>
<reference evidence="3" key="2">
    <citation type="submission" date="2015-01" db="EMBL/GenBank/DDBJ databases">
        <title>Evolutionary Origins and Diversification of the Mycorrhizal Mutualists.</title>
        <authorList>
            <consortium name="DOE Joint Genome Institute"/>
            <consortium name="Mycorrhizal Genomics Consortium"/>
            <person name="Kohler A."/>
            <person name="Kuo A."/>
            <person name="Nagy L.G."/>
            <person name="Floudas D."/>
            <person name="Copeland A."/>
            <person name="Barry K.W."/>
            <person name="Cichocki N."/>
            <person name="Veneault-Fourrey C."/>
            <person name="LaButti K."/>
            <person name="Lindquist E.A."/>
            <person name="Lipzen A."/>
            <person name="Lundell T."/>
            <person name="Morin E."/>
            <person name="Murat C."/>
            <person name="Riley R."/>
            <person name="Ohm R."/>
            <person name="Sun H."/>
            <person name="Tunlid A."/>
            <person name="Henrissat B."/>
            <person name="Grigoriev I.V."/>
            <person name="Hibbett D.S."/>
            <person name="Martin F."/>
        </authorList>
    </citation>
    <scope>NUCLEOTIDE SEQUENCE [LARGE SCALE GENOMIC DNA]</scope>
    <source>
        <strain evidence="3">UH-Slu-Lm8-n1</strain>
    </source>
</reference>
<dbReference type="InterPro" id="IPR052337">
    <property type="entry name" value="SAT4-like"/>
</dbReference>
<evidence type="ECO:0000313" key="2">
    <source>
        <dbReference type="EMBL" id="KIK40569.1"/>
    </source>
</evidence>
<feature type="transmembrane region" description="Helical" evidence="1">
    <location>
        <begin position="129"/>
        <end position="155"/>
    </location>
</feature>
<feature type="transmembrane region" description="Helical" evidence="1">
    <location>
        <begin position="99"/>
        <end position="117"/>
    </location>
</feature>
<keyword evidence="1" id="KW-0812">Transmembrane</keyword>
<dbReference type="OrthoDB" id="444631at2759"/>
<protein>
    <submittedName>
        <fullName evidence="2">Uncharacterized protein</fullName>
    </submittedName>
</protein>
<feature type="transmembrane region" description="Helical" evidence="1">
    <location>
        <begin position="60"/>
        <end position="87"/>
    </location>
</feature>
<dbReference type="STRING" id="930992.A0A0D0ARB6"/>